<dbReference type="Proteomes" id="UP000011566">
    <property type="component" value="Unassembled WGS sequence"/>
</dbReference>
<dbReference type="OrthoDB" id="33067at2157"/>
<reference evidence="4 5" key="1">
    <citation type="journal article" date="2014" name="PLoS Genet.">
        <title>Phylogenetically driven sequencing of extremely halophilic archaea reveals strategies for static and dynamic osmo-response.</title>
        <authorList>
            <person name="Becker E.A."/>
            <person name="Seitzer P.M."/>
            <person name="Tritt A."/>
            <person name="Larsen D."/>
            <person name="Krusor M."/>
            <person name="Yao A.I."/>
            <person name="Wu D."/>
            <person name="Madern D."/>
            <person name="Eisen J.A."/>
            <person name="Darling A.E."/>
            <person name="Facciotti M.T."/>
        </authorList>
    </citation>
    <scope>NUCLEOTIDE SEQUENCE [LARGE SCALE GENOMIC DNA]</scope>
    <source>
        <strain evidence="4 5">100A6</strain>
    </source>
</reference>
<dbReference type="RefSeq" id="WP_007693688.1">
    <property type="nucleotide sequence ID" value="NZ_AJRK01000177.1"/>
</dbReference>
<dbReference type="Pfam" id="PF02625">
    <property type="entry name" value="XdhC_CoxI"/>
    <property type="match status" value="1"/>
</dbReference>
<evidence type="ECO:0000259" key="2">
    <source>
        <dbReference type="Pfam" id="PF02625"/>
    </source>
</evidence>
<comment type="caution">
    <text evidence="4">The sequence shown here is derived from an EMBL/GenBank/DDBJ whole genome shotgun (WGS) entry which is preliminary data.</text>
</comment>
<feature type="domain" description="XdhC- CoxI" evidence="2">
    <location>
        <begin position="21"/>
        <end position="86"/>
    </location>
</feature>
<keyword evidence="5" id="KW-1185">Reference proteome</keyword>
<feature type="region of interest" description="Disordered" evidence="1">
    <location>
        <begin position="359"/>
        <end position="378"/>
    </location>
</feature>
<name>M0LXK9_9EURY</name>
<gene>
    <name evidence="4" type="ORF">C447_10675</name>
</gene>
<evidence type="ECO:0000256" key="1">
    <source>
        <dbReference type="SAM" id="MobiDB-lite"/>
    </source>
</evidence>
<dbReference type="InterPro" id="IPR052698">
    <property type="entry name" value="MoCofactor_Util/Proc"/>
</dbReference>
<organism evidence="4 5">
    <name type="scientific">Halococcus hamelinensis 100A6</name>
    <dbReference type="NCBI Taxonomy" id="1132509"/>
    <lineage>
        <taxon>Archaea</taxon>
        <taxon>Methanobacteriati</taxon>
        <taxon>Methanobacteriota</taxon>
        <taxon>Stenosarchaea group</taxon>
        <taxon>Halobacteria</taxon>
        <taxon>Halobacteriales</taxon>
        <taxon>Halococcaceae</taxon>
        <taxon>Halococcus</taxon>
    </lineage>
</organism>
<feature type="domain" description="XdhC Rossmann" evidence="3">
    <location>
        <begin position="203"/>
        <end position="346"/>
    </location>
</feature>
<dbReference type="PANTHER" id="PTHR30388:SF6">
    <property type="entry name" value="XANTHINE DEHYDROGENASE SUBUNIT A-RELATED"/>
    <property type="match status" value="1"/>
</dbReference>
<evidence type="ECO:0000313" key="4">
    <source>
        <dbReference type="EMBL" id="EMA38186.1"/>
    </source>
</evidence>
<dbReference type="AlphaFoldDB" id="M0LXK9"/>
<dbReference type="PATRIC" id="fig|1132509.6.peg.2412"/>
<dbReference type="Pfam" id="PF13478">
    <property type="entry name" value="XdhC_C"/>
    <property type="match status" value="1"/>
</dbReference>
<proteinExistence type="predicted"/>
<evidence type="ECO:0000259" key="3">
    <source>
        <dbReference type="Pfam" id="PF13478"/>
    </source>
</evidence>
<protein>
    <submittedName>
        <fullName evidence="4">Xanthine and Co dehydrogenase maturation factor</fullName>
    </submittedName>
</protein>
<dbReference type="Gene3D" id="3.40.50.720">
    <property type="entry name" value="NAD(P)-binding Rossmann-like Domain"/>
    <property type="match status" value="1"/>
</dbReference>
<sequence>MSTTDWSLSATEVLSRVGDALDDGRNDVLATVIDVEGSAYRRPGAKMLIRPDDTAGSITAGCLEDEVARVGAAVRESGEPRIETYDLTGGDDALWGHGMGCNGVITVLLEPVDERYRPVVEAVAAHEPVAVATVVGGAGTIGERAWYRPDGGFTGELDDRVREALAEPAAELLGDGGADVVEVETDDGPVEVFVDGIDVPPHLVVLGSGPDVVPVVDLAKRVDFRVSVVSFRGARASRDRFPGADAVLSSSPADLGNDLSFDDETYVVVMTHNFVDDGLALETLLDTRVPYVGLMGPRERFEELREEFDDEVSMTGEDVERVHTPIGLDLGGDSPYEVAYSIVGEVLAVANGRSSGHLSVRAGPIHDRRDLDAGPAPE</sequence>
<accession>M0LXK9</accession>
<evidence type="ECO:0000313" key="5">
    <source>
        <dbReference type="Proteomes" id="UP000011566"/>
    </source>
</evidence>
<dbReference type="EMBL" id="AOMB01000031">
    <property type="protein sequence ID" value="EMA38186.1"/>
    <property type="molecule type" value="Genomic_DNA"/>
</dbReference>
<dbReference type="PANTHER" id="PTHR30388">
    <property type="entry name" value="ALDEHYDE OXIDOREDUCTASE MOLYBDENUM COFACTOR ASSEMBLY PROTEIN"/>
    <property type="match status" value="1"/>
</dbReference>
<dbReference type="InterPro" id="IPR003777">
    <property type="entry name" value="XdhC_CoxI"/>
</dbReference>
<dbReference type="eggNOG" id="arCOG01929">
    <property type="taxonomic scope" value="Archaea"/>
</dbReference>
<dbReference type="InterPro" id="IPR027051">
    <property type="entry name" value="XdhC_Rossmann_dom"/>
</dbReference>